<accession>A0A0W8EN66</accession>
<dbReference type="EMBL" id="LNQE01001751">
    <property type="protein sequence ID" value="KUG09917.1"/>
    <property type="molecule type" value="Genomic_DNA"/>
</dbReference>
<dbReference type="Pfam" id="PF17146">
    <property type="entry name" value="PIN_6"/>
    <property type="match status" value="1"/>
</dbReference>
<reference evidence="5" key="1">
    <citation type="journal article" date="2015" name="Proc. Natl. Acad. Sci. U.S.A.">
        <title>Networks of energetic and metabolic interactions define dynamics in microbial communities.</title>
        <authorList>
            <person name="Embree M."/>
            <person name="Liu J.K."/>
            <person name="Al-Bassam M.M."/>
            <person name="Zengler K."/>
        </authorList>
    </citation>
    <scope>NUCLEOTIDE SEQUENCE</scope>
</reference>
<dbReference type="InterPro" id="IPR033411">
    <property type="entry name" value="Ribonuclease_PIN"/>
</dbReference>
<dbReference type="GO" id="GO:0016787">
    <property type="term" value="F:hydrolase activity"/>
    <property type="evidence" value="ECO:0007669"/>
    <property type="project" value="UniProtKB-KW"/>
</dbReference>
<protein>
    <recommendedName>
        <fullName evidence="4">Ribonuclease PIN domain-containing protein</fullName>
    </recommendedName>
</protein>
<dbReference type="GO" id="GO:0004521">
    <property type="term" value="F:RNA endonuclease activity"/>
    <property type="evidence" value="ECO:0007669"/>
    <property type="project" value="TreeGrafter"/>
</dbReference>
<keyword evidence="2" id="KW-0479">Metal-binding</keyword>
<evidence type="ECO:0000313" key="5">
    <source>
        <dbReference type="EMBL" id="KUG09917.1"/>
    </source>
</evidence>
<keyword evidence="1" id="KW-0540">Nuclease</keyword>
<evidence type="ECO:0000256" key="2">
    <source>
        <dbReference type="ARBA" id="ARBA00022723"/>
    </source>
</evidence>
<dbReference type="AlphaFoldDB" id="A0A0W8EN66"/>
<comment type="caution">
    <text evidence="5">The sequence shown here is derived from an EMBL/GenBank/DDBJ whole genome shotgun (WGS) entry which is preliminary data.</text>
</comment>
<sequence>MKSVLDASAFFSDIPFSGELYTTPDVVAELRDLRSKARCDLLIGSGLRVWDPDPAGISRVREAAGKSGEACALSGTDVGVLALALQIGAAIRTDDYALQNVARVMGIPVRPILQKGARNIRWRYRCSGCKKYYPAPGQCPICGATVERNLK</sequence>
<dbReference type="InterPro" id="IPR039907">
    <property type="entry name" value="NOB1"/>
</dbReference>
<dbReference type="PANTHER" id="PTHR12814:SF2">
    <property type="entry name" value="RNA-BINDING PROTEIN NOB1"/>
    <property type="match status" value="1"/>
</dbReference>
<organism evidence="5">
    <name type="scientific">hydrocarbon metagenome</name>
    <dbReference type="NCBI Taxonomy" id="938273"/>
    <lineage>
        <taxon>unclassified sequences</taxon>
        <taxon>metagenomes</taxon>
        <taxon>ecological metagenomes</taxon>
    </lineage>
</organism>
<evidence type="ECO:0000256" key="1">
    <source>
        <dbReference type="ARBA" id="ARBA00022722"/>
    </source>
</evidence>
<dbReference type="GO" id="GO:0030688">
    <property type="term" value="C:preribosome, small subunit precursor"/>
    <property type="evidence" value="ECO:0007669"/>
    <property type="project" value="TreeGrafter"/>
</dbReference>
<dbReference type="PANTHER" id="PTHR12814">
    <property type="entry name" value="RNA-BINDING PROTEIN NOB1"/>
    <property type="match status" value="1"/>
</dbReference>
<evidence type="ECO:0000256" key="3">
    <source>
        <dbReference type="ARBA" id="ARBA00022801"/>
    </source>
</evidence>
<dbReference type="Gene3D" id="3.40.50.1010">
    <property type="entry name" value="5'-nuclease"/>
    <property type="match status" value="1"/>
</dbReference>
<dbReference type="GO" id="GO:0030490">
    <property type="term" value="P:maturation of SSU-rRNA"/>
    <property type="evidence" value="ECO:0007669"/>
    <property type="project" value="TreeGrafter"/>
</dbReference>
<dbReference type="SUPFAM" id="SSF88723">
    <property type="entry name" value="PIN domain-like"/>
    <property type="match status" value="1"/>
</dbReference>
<dbReference type="InterPro" id="IPR029060">
    <property type="entry name" value="PIN-like_dom_sf"/>
</dbReference>
<dbReference type="Gene3D" id="2.20.28.10">
    <property type="match status" value="1"/>
</dbReference>
<keyword evidence="3" id="KW-0378">Hydrolase</keyword>
<feature type="domain" description="Ribonuclease PIN" evidence="4">
    <location>
        <begin position="4"/>
        <end position="87"/>
    </location>
</feature>
<gene>
    <name evidence="5" type="ORF">ASZ90_016609</name>
</gene>
<evidence type="ECO:0000259" key="4">
    <source>
        <dbReference type="Pfam" id="PF17146"/>
    </source>
</evidence>
<proteinExistence type="predicted"/>
<dbReference type="GO" id="GO:0046872">
    <property type="term" value="F:metal ion binding"/>
    <property type="evidence" value="ECO:0007669"/>
    <property type="project" value="UniProtKB-KW"/>
</dbReference>
<dbReference type="CDD" id="cd09876">
    <property type="entry name" value="PIN_Nob1-like"/>
    <property type="match status" value="1"/>
</dbReference>
<name>A0A0W8EN66_9ZZZZ</name>